<dbReference type="SUPFAM" id="SSF55718">
    <property type="entry name" value="SCP-like"/>
    <property type="match status" value="1"/>
</dbReference>
<evidence type="ECO:0000313" key="2">
    <source>
        <dbReference type="EMBL" id="PSC04199.1"/>
    </source>
</evidence>
<protein>
    <recommendedName>
        <fullName evidence="1">SCP2 domain-containing protein</fullName>
    </recommendedName>
</protein>
<dbReference type="Proteomes" id="UP000239772">
    <property type="component" value="Unassembled WGS sequence"/>
</dbReference>
<accession>A0A2T1HRQ7</accession>
<sequence length="135" mass="14555">MRRHPELADRLGDHRAKTFGFDPVDLPFAFVIRPEAGAIEAVRRLPAALDAAASGPFFALLALLEGRVDGDALFFSREIEVSGDMEAILALRNALDDCGIDLPTELAASSGPLGPLMKAACERVRARVLERGAWN</sequence>
<dbReference type="AlphaFoldDB" id="A0A2T1HRQ7"/>
<dbReference type="EMBL" id="PVZS01000016">
    <property type="protein sequence ID" value="PSC04199.1"/>
    <property type="molecule type" value="Genomic_DNA"/>
</dbReference>
<feature type="domain" description="SCP2" evidence="1">
    <location>
        <begin position="3"/>
        <end position="96"/>
    </location>
</feature>
<evidence type="ECO:0000259" key="1">
    <source>
        <dbReference type="Pfam" id="PF02036"/>
    </source>
</evidence>
<dbReference type="Pfam" id="PF02036">
    <property type="entry name" value="SCP2"/>
    <property type="match status" value="1"/>
</dbReference>
<dbReference type="InterPro" id="IPR003033">
    <property type="entry name" value="SCP2_sterol-bd_dom"/>
</dbReference>
<dbReference type="OrthoDB" id="8479080at2"/>
<proteinExistence type="predicted"/>
<evidence type="ECO:0000313" key="3">
    <source>
        <dbReference type="Proteomes" id="UP000239772"/>
    </source>
</evidence>
<comment type="caution">
    <text evidence="2">The sequence shown here is derived from an EMBL/GenBank/DDBJ whole genome shotgun (WGS) entry which is preliminary data.</text>
</comment>
<reference evidence="3" key="1">
    <citation type="submission" date="2018-03" db="EMBL/GenBank/DDBJ databases">
        <authorList>
            <person name="Sun L."/>
            <person name="Liu H."/>
            <person name="Chen W."/>
            <person name="Huang K."/>
            <person name="Liu W."/>
            <person name="Gao X."/>
        </authorList>
    </citation>
    <scope>NUCLEOTIDE SEQUENCE [LARGE SCALE GENOMIC DNA]</scope>
    <source>
        <strain evidence="3">SH9</strain>
    </source>
</reference>
<gene>
    <name evidence="2" type="ORF">SLNSH_15190</name>
</gene>
<name>A0A2T1HRQ7_9HYPH</name>
<keyword evidence="3" id="KW-1185">Reference proteome</keyword>
<dbReference type="InterPro" id="IPR036527">
    <property type="entry name" value="SCP2_sterol-bd_dom_sf"/>
</dbReference>
<organism evidence="2 3">
    <name type="scientific">Alsobacter soli</name>
    <dbReference type="NCBI Taxonomy" id="2109933"/>
    <lineage>
        <taxon>Bacteria</taxon>
        <taxon>Pseudomonadati</taxon>
        <taxon>Pseudomonadota</taxon>
        <taxon>Alphaproteobacteria</taxon>
        <taxon>Hyphomicrobiales</taxon>
        <taxon>Alsobacteraceae</taxon>
        <taxon>Alsobacter</taxon>
    </lineage>
</organism>